<dbReference type="PANTHER" id="PTHR43525:SF1">
    <property type="entry name" value="PROTEIN MALY"/>
    <property type="match status" value="1"/>
</dbReference>
<dbReference type="InterPro" id="IPR015422">
    <property type="entry name" value="PyrdxlP-dep_Trfase_small"/>
</dbReference>
<dbReference type="EC" id="4.4.1.13" evidence="2"/>
<keyword evidence="3" id="KW-0663">Pyridoxal phosphate</keyword>
<keyword evidence="7" id="KW-0032">Aminotransferase</keyword>
<organism evidence="7">
    <name type="scientific">Mesotoga infera</name>
    <dbReference type="NCBI Taxonomy" id="1236046"/>
    <lineage>
        <taxon>Bacteria</taxon>
        <taxon>Thermotogati</taxon>
        <taxon>Thermotogota</taxon>
        <taxon>Thermotogae</taxon>
        <taxon>Kosmotogales</taxon>
        <taxon>Kosmotogaceae</taxon>
        <taxon>Mesotoga</taxon>
    </lineage>
</organism>
<dbReference type="SUPFAM" id="SSF53383">
    <property type="entry name" value="PLP-dependent transferases"/>
    <property type="match status" value="1"/>
</dbReference>
<dbReference type="GO" id="GO:0047804">
    <property type="term" value="F:cysteine-S-conjugate beta-lyase activity"/>
    <property type="evidence" value="ECO:0007669"/>
    <property type="project" value="UniProtKB-EC"/>
</dbReference>
<dbReference type="EMBL" id="DSBT01000376">
    <property type="protein sequence ID" value="HDP78918.1"/>
    <property type="molecule type" value="Genomic_DNA"/>
</dbReference>
<sequence length="403" mass="46194">MDYDFDTLVNRENQGNMKCILTPDVVRKMNMISYAGAEMDFKTAPAIIDALVKRARNGLLGFTLADEKYLSSVQWWMKNMRDWEIERDWIVPTYGTIHSVATAIRAFTKEGDGVIVQPPVYNRYEQAVRRINREIVSNPLIYKDGKYSMDFDDLERCMKVGKNRLFVLCNPHNPIAKVWSLSDLERLSSLAQRYNVLVFSDEIFGEITFNGNAAIPYSTVAGRESKSIVATSLGKVFNLTGVNNANIIIPDPYTRRKFRIQRDADHYGSIDPLVHAAVCAGYGPDGADWVKEMRKYVWENVSIIKDFFYRNMPAVTMTEVEGSFVIWIDWRRLKLDDDELYSFLLNEAYLDLDRGVNYGKGGKGFTRMNIAAPRGKIEESLGFLFDAAARRGYAVSETYNRWR</sequence>
<dbReference type="AlphaFoldDB" id="A0A7C1CWS0"/>
<dbReference type="Gene3D" id="3.40.640.10">
    <property type="entry name" value="Type I PLP-dependent aspartate aminotransferase-like (Major domain)"/>
    <property type="match status" value="1"/>
</dbReference>
<dbReference type="InterPro" id="IPR015421">
    <property type="entry name" value="PyrdxlP-dep_Trfase_major"/>
</dbReference>
<evidence type="ECO:0000256" key="2">
    <source>
        <dbReference type="ARBA" id="ARBA00012224"/>
    </source>
</evidence>
<comment type="cofactor">
    <cofactor evidence="1">
        <name>pyridoxal 5'-phosphate</name>
        <dbReference type="ChEBI" id="CHEBI:597326"/>
    </cofactor>
</comment>
<dbReference type="InterPro" id="IPR015424">
    <property type="entry name" value="PyrdxlP-dep_Trfase"/>
</dbReference>
<dbReference type="Pfam" id="PF00155">
    <property type="entry name" value="Aminotran_1_2"/>
    <property type="match status" value="1"/>
</dbReference>
<dbReference type="GO" id="GO:0030170">
    <property type="term" value="F:pyridoxal phosphate binding"/>
    <property type="evidence" value="ECO:0007669"/>
    <property type="project" value="InterPro"/>
</dbReference>
<dbReference type="CDD" id="cd00609">
    <property type="entry name" value="AAT_like"/>
    <property type="match status" value="1"/>
</dbReference>
<dbReference type="InterPro" id="IPR051798">
    <property type="entry name" value="Class-II_PLP-Dep_Aminotrans"/>
</dbReference>
<proteinExistence type="inferred from homology"/>
<keyword evidence="4" id="KW-0456">Lyase</keyword>
<evidence type="ECO:0000256" key="1">
    <source>
        <dbReference type="ARBA" id="ARBA00001933"/>
    </source>
</evidence>
<feature type="domain" description="Aminotransferase class I/classII large" evidence="6">
    <location>
        <begin position="45"/>
        <end position="373"/>
    </location>
</feature>
<comment type="caution">
    <text evidence="7">The sequence shown here is derived from an EMBL/GenBank/DDBJ whole genome shotgun (WGS) entry which is preliminary data.</text>
</comment>
<name>A0A7C1CWS0_9BACT</name>
<dbReference type="Gene3D" id="3.90.1150.10">
    <property type="entry name" value="Aspartate Aminotransferase, domain 1"/>
    <property type="match status" value="1"/>
</dbReference>
<accession>A0A7C1CWS0</accession>
<dbReference type="PANTHER" id="PTHR43525">
    <property type="entry name" value="PROTEIN MALY"/>
    <property type="match status" value="1"/>
</dbReference>
<gene>
    <name evidence="7" type="ORF">ENN47_12240</name>
</gene>
<evidence type="ECO:0000256" key="3">
    <source>
        <dbReference type="ARBA" id="ARBA00022898"/>
    </source>
</evidence>
<comment type="similarity">
    <text evidence="5">Belongs to the class-II pyridoxal-phosphate-dependent aminotransferase family. MalY/PatB cystathionine beta-lyase subfamily.</text>
</comment>
<reference evidence="7" key="1">
    <citation type="journal article" date="2020" name="mSystems">
        <title>Genome- and Community-Level Interaction Insights into Carbon Utilization and Element Cycling Functions of Hydrothermarchaeota in Hydrothermal Sediment.</title>
        <authorList>
            <person name="Zhou Z."/>
            <person name="Liu Y."/>
            <person name="Xu W."/>
            <person name="Pan J."/>
            <person name="Luo Z.H."/>
            <person name="Li M."/>
        </authorList>
    </citation>
    <scope>NUCLEOTIDE SEQUENCE [LARGE SCALE GENOMIC DNA]</scope>
    <source>
        <strain evidence="7">SpSt-1179</strain>
    </source>
</reference>
<evidence type="ECO:0000256" key="4">
    <source>
        <dbReference type="ARBA" id="ARBA00023239"/>
    </source>
</evidence>
<evidence type="ECO:0000256" key="5">
    <source>
        <dbReference type="ARBA" id="ARBA00037974"/>
    </source>
</evidence>
<dbReference type="InterPro" id="IPR004839">
    <property type="entry name" value="Aminotransferase_I/II_large"/>
</dbReference>
<keyword evidence="7" id="KW-0808">Transferase</keyword>
<evidence type="ECO:0000259" key="6">
    <source>
        <dbReference type="Pfam" id="PF00155"/>
    </source>
</evidence>
<evidence type="ECO:0000313" key="7">
    <source>
        <dbReference type="EMBL" id="HDP78918.1"/>
    </source>
</evidence>
<dbReference type="GO" id="GO:0008483">
    <property type="term" value="F:transaminase activity"/>
    <property type="evidence" value="ECO:0007669"/>
    <property type="project" value="UniProtKB-KW"/>
</dbReference>
<protein>
    <recommendedName>
        <fullName evidence="2">cysteine-S-conjugate beta-lyase</fullName>
        <ecNumber evidence="2">4.4.1.13</ecNumber>
    </recommendedName>
</protein>
<dbReference type="Proteomes" id="UP000886198">
    <property type="component" value="Unassembled WGS sequence"/>
</dbReference>